<protein>
    <submittedName>
        <fullName evidence="3">1201_t:CDS:1</fullName>
    </submittedName>
</protein>
<dbReference type="InterPro" id="IPR008972">
    <property type="entry name" value="Cupredoxin"/>
</dbReference>
<proteinExistence type="predicted"/>
<dbReference type="AlphaFoldDB" id="A0A9W4SI01"/>
<feature type="signal peptide" evidence="2">
    <location>
        <begin position="1"/>
        <end position="20"/>
    </location>
</feature>
<comment type="caution">
    <text evidence="3">The sequence shown here is derived from an EMBL/GenBank/DDBJ whole genome shotgun (WGS) entry which is preliminary data.</text>
</comment>
<keyword evidence="4" id="KW-1185">Reference proteome</keyword>
<gene>
    <name evidence="3" type="ORF">FWILDA_LOCUS4493</name>
</gene>
<reference evidence="3" key="1">
    <citation type="submission" date="2022-08" db="EMBL/GenBank/DDBJ databases">
        <authorList>
            <person name="Kallberg Y."/>
            <person name="Tangrot J."/>
            <person name="Rosling A."/>
        </authorList>
    </citation>
    <scope>NUCLEOTIDE SEQUENCE</scope>
    <source>
        <strain evidence="3">Wild A</strain>
    </source>
</reference>
<sequence length="190" mass="19537">MVKFSFLSIALVYLATTVNGLTYSVEVGAGGVDAYTPNNFDANVGDTVNEENSCIKSAKAGAFYTELMTGSASAPPEATWSLDTAGPKYYFCSFATHCSVGKMYATINVLEEGKTPKNPGVKQPDSPVKQPGAPADDTPNVPKTSPTTNSTSPDAGKSAPKSAGSVSKPIPVAIVGGAMMSLAGYVLVNL</sequence>
<feature type="compositionally biased region" description="Low complexity" evidence="1">
    <location>
        <begin position="138"/>
        <end position="153"/>
    </location>
</feature>
<evidence type="ECO:0000313" key="3">
    <source>
        <dbReference type="EMBL" id="CAI2170263.1"/>
    </source>
</evidence>
<accession>A0A9W4SI01</accession>
<dbReference type="Proteomes" id="UP001153678">
    <property type="component" value="Unassembled WGS sequence"/>
</dbReference>
<dbReference type="Gene3D" id="2.60.40.420">
    <property type="entry name" value="Cupredoxins - blue copper proteins"/>
    <property type="match status" value="1"/>
</dbReference>
<evidence type="ECO:0000313" key="4">
    <source>
        <dbReference type="Proteomes" id="UP001153678"/>
    </source>
</evidence>
<organism evidence="3 4">
    <name type="scientific">Funneliformis geosporum</name>
    <dbReference type="NCBI Taxonomy" id="1117311"/>
    <lineage>
        <taxon>Eukaryota</taxon>
        <taxon>Fungi</taxon>
        <taxon>Fungi incertae sedis</taxon>
        <taxon>Mucoromycota</taxon>
        <taxon>Glomeromycotina</taxon>
        <taxon>Glomeromycetes</taxon>
        <taxon>Glomerales</taxon>
        <taxon>Glomeraceae</taxon>
        <taxon>Funneliformis</taxon>
    </lineage>
</organism>
<keyword evidence="2" id="KW-0732">Signal</keyword>
<evidence type="ECO:0000256" key="2">
    <source>
        <dbReference type="SAM" id="SignalP"/>
    </source>
</evidence>
<evidence type="ECO:0000256" key="1">
    <source>
        <dbReference type="SAM" id="MobiDB-lite"/>
    </source>
</evidence>
<dbReference type="SUPFAM" id="SSF49503">
    <property type="entry name" value="Cupredoxins"/>
    <property type="match status" value="1"/>
</dbReference>
<dbReference type="EMBL" id="CAMKVN010000678">
    <property type="protein sequence ID" value="CAI2170263.1"/>
    <property type="molecule type" value="Genomic_DNA"/>
</dbReference>
<dbReference type="OrthoDB" id="2331100at2759"/>
<feature type="chain" id="PRO_5040967064" evidence="2">
    <location>
        <begin position="21"/>
        <end position="190"/>
    </location>
</feature>
<name>A0A9W4SI01_9GLOM</name>
<feature type="region of interest" description="Disordered" evidence="1">
    <location>
        <begin position="113"/>
        <end position="166"/>
    </location>
</feature>